<dbReference type="Proteomes" id="UP000092018">
    <property type="component" value="Plasmid unnamed1"/>
</dbReference>
<sequence length="222" mass="24897">MQQIVISETFELRRSGSLEAIKVSESLNEVRQAMVHILGVGGEGGFIIDHCVSVSSACFDIAYSGVWRVYEYDCVGQLIDVVTEKSHSPETLESEVKLSVRAAIAGLPVEQVIYYKMEFERVVGELSRVVEAQVVLNRCGLRLVNWFSNKDRSTTATVLLDLIYEMMVIDRDNAAQSFIEPDAKRFVEQIIEDAAIVDVDYSEVSEVSAFDGLVEELERDFQ</sequence>
<dbReference type="EMBL" id="CP016179">
    <property type="protein sequence ID" value="ANO35452.1"/>
    <property type="molecule type" value="Genomic_DNA"/>
</dbReference>
<dbReference type="RefSeq" id="WP_065211214.1">
    <property type="nucleotide sequence ID" value="NZ_CP016179.1"/>
</dbReference>
<dbReference type="KEGG" id="vbr:A6E01_19765"/>
<gene>
    <name evidence="1" type="ORF">A6E01_19765</name>
</gene>
<geneLocation type="plasmid" evidence="1 2">
    <name>unnamed1</name>
</geneLocation>
<proteinExistence type="predicted"/>
<keyword evidence="1" id="KW-0614">Plasmid</keyword>
<dbReference type="AlphaFoldDB" id="A0AAN1CUE4"/>
<name>A0AAN1CUE4_9VIBR</name>
<organism evidence="1 2">
    <name type="scientific">Vibrio breoganii</name>
    <dbReference type="NCBI Taxonomy" id="553239"/>
    <lineage>
        <taxon>Bacteria</taxon>
        <taxon>Pseudomonadati</taxon>
        <taxon>Pseudomonadota</taxon>
        <taxon>Gammaproteobacteria</taxon>
        <taxon>Vibrionales</taxon>
        <taxon>Vibrionaceae</taxon>
        <taxon>Vibrio</taxon>
    </lineage>
</organism>
<protein>
    <submittedName>
        <fullName evidence="1">Uncharacterized protein</fullName>
    </submittedName>
</protein>
<accession>A0AAN1CUE4</accession>
<evidence type="ECO:0000313" key="2">
    <source>
        <dbReference type="Proteomes" id="UP000092018"/>
    </source>
</evidence>
<evidence type="ECO:0000313" key="1">
    <source>
        <dbReference type="EMBL" id="ANO35452.1"/>
    </source>
</evidence>
<reference evidence="1 2" key="1">
    <citation type="submission" date="2016-06" db="EMBL/GenBank/DDBJ databases">
        <title>Adaptive Radiation by Waves of Gene Transfer Leads to Fine-Scale Resource Partitioning in Marine Microbes.</title>
        <authorList>
            <person name="Hehemann J.-H."/>
            <person name="Arevalo P."/>
            <person name="Datta M.S."/>
            <person name="Yu X."/>
            <person name="Corzett C."/>
            <person name="Henschel A."/>
            <person name="Preheim S.P."/>
            <person name="Timberlake S."/>
            <person name="Alm E.J."/>
            <person name="Polz M.F."/>
        </authorList>
    </citation>
    <scope>NUCLEOTIDE SEQUENCE [LARGE SCALE GENOMIC DNA]</scope>
    <source>
        <strain evidence="1 2">FF50</strain>
        <plasmid evidence="1 2">unnamed1</plasmid>
    </source>
</reference>